<dbReference type="PROSITE" id="PS51257">
    <property type="entry name" value="PROKAR_LIPOPROTEIN"/>
    <property type="match status" value="1"/>
</dbReference>
<evidence type="ECO:0000259" key="2">
    <source>
        <dbReference type="Pfam" id="PF03886"/>
    </source>
</evidence>
<dbReference type="AlphaFoldDB" id="A0A2N5X6B4"/>
<feature type="signal peptide" evidence="1">
    <location>
        <begin position="1"/>
        <end position="19"/>
    </location>
</feature>
<comment type="caution">
    <text evidence="3">The sequence shown here is derived from an EMBL/GenBank/DDBJ whole genome shotgun (WGS) entry which is preliminary data.</text>
</comment>
<organism evidence="3 4">
    <name type="scientific">Pseudohalioglobus lutimaris</name>
    <dbReference type="NCBI Taxonomy" id="1737061"/>
    <lineage>
        <taxon>Bacteria</taxon>
        <taxon>Pseudomonadati</taxon>
        <taxon>Pseudomonadota</taxon>
        <taxon>Gammaproteobacteria</taxon>
        <taxon>Cellvibrionales</taxon>
        <taxon>Halieaceae</taxon>
        <taxon>Pseudohalioglobus</taxon>
    </lineage>
</organism>
<evidence type="ECO:0000313" key="3">
    <source>
        <dbReference type="EMBL" id="PLW70022.1"/>
    </source>
</evidence>
<keyword evidence="4" id="KW-1185">Reference proteome</keyword>
<dbReference type="Pfam" id="PF03886">
    <property type="entry name" value="ABC_trans_aux"/>
    <property type="match status" value="1"/>
</dbReference>
<dbReference type="EMBL" id="PKUS01000003">
    <property type="protein sequence ID" value="PLW70022.1"/>
    <property type="molecule type" value="Genomic_DNA"/>
</dbReference>
<dbReference type="Gene3D" id="3.40.50.10610">
    <property type="entry name" value="ABC-type transport auxiliary lipoprotein component"/>
    <property type="match status" value="1"/>
</dbReference>
<evidence type="ECO:0000256" key="1">
    <source>
        <dbReference type="SAM" id="SignalP"/>
    </source>
</evidence>
<dbReference type="SUPFAM" id="SSF159594">
    <property type="entry name" value="XCC0632-like"/>
    <property type="match status" value="1"/>
</dbReference>
<protein>
    <recommendedName>
        <fullName evidence="2">ABC-type transport auxiliary lipoprotein component domain-containing protein</fullName>
    </recommendedName>
</protein>
<name>A0A2N5X6B4_9GAMM</name>
<reference evidence="3 4" key="1">
    <citation type="submission" date="2018-01" db="EMBL/GenBank/DDBJ databases">
        <title>The draft genome sequence of Halioglobus lutimaris HF004.</title>
        <authorList>
            <person name="Du Z.-J."/>
            <person name="Shi M.-J."/>
        </authorList>
    </citation>
    <scope>NUCLEOTIDE SEQUENCE [LARGE SCALE GENOMIC DNA]</scope>
    <source>
        <strain evidence="3 4">HF004</strain>
    </source>
</reference>
<dbReference type="OrthoDB" id="7064073at2"/>
<keyword evidence="1" id="KW-0732">Signal</keyword>
<feature type="domain" description="ABC-type transport auxiliary lipoprotein component" evidence="2">
    <location>
        <begin position="30"/>
        <end position="188"/>
    </location>
</feature>
<accession>A0A2N5X6B4</accession>
<proteinExistence type="predicted"/>
<feature type="chain" id="PRO_5014613679" description="ABC-type transport auxiliary lipoprotein component domain-containing protein" evidence="1">
    <location>
        <begin position="20"/>
        <end position="206"/>
    </location>
</feature>
<sequence length="206" mass="22408">MNRSLVRHWIALLLLPLLAACGTTPSSQHYLLTAPEAPLPQGMTPSIGVGPITVPEYLNRDSLVKRIDSNSLAISSTERWAEPLEDGILRVVALNLAGLLQTENVRLYPWHPKRAPDYGVKLRLVEMDSNAERVVLVAEWFVYRVADDSTVARRLSKQSRPLPATTQNGNEVAAAYSELLYALSQEVAASIAEAQGNPAAVSAPST</sequence>
<dbReference type="InterPro" id="IPR005586">
    <property type="entry name" value="ABC_trans_aux"/>
</dbReference>
<dbReference type="Proteomes" id="UP000235005">
    <property type="component" value="Unassembled WGS sequence"/>
</dbReference>
<gene>
    <name evidence="3" type="ORF">C0039_05760</name>
</gene>
<dbReference type="RefSeq" id="WP_075998626.1">
    <property type="nucleotide sequence ID" value="NZ_PKUS01000003.1"/>
</dbReference>
<evidence type="ECO:0000313" key="4">
    <source>
        <dbReference type="Proteomes" id="UP000235005"/>
    </source>
</evidence>